<sequence length="615" mass="68774">MIKGGRVNMKLTAAQLLQTSRICRYVVNGKWTTTHYIEKPRENDERWKDVDMTRVSDEYDVVIVGGGPAGLSAAIRLKQLAAEHNKEVRVCLVEKAPELGAHTFSGAVIQTDGLDRLIPDWKEQESPVFQKVTSEKIYIMTAKGRIPVPVMPLLPIYNVGNYVVRLGHVVKWLGEKAEELGVEIYPGYAAQEILYDENGAVKGIATNDVGINKDGSPKESFERGMELLAKCTIFAEGCRGHLTKQIIKKFDLETHPMSYGIGFKELWEVEPSKHKPGYVEHTLGWPLMVGQYGGSFTYHIEDNGQPLVAIGHISALDYKNPYFNPFKTFQKFKTHPKVSELLEGGTRISYGARALNEGGFQTIPKLSFAGGCLVGCSAGTLNVAKLKGTHPAMLSAQIAAESIFPELENSERITPESYQKNFESSALYKELKKSRNVRPSFNTKLGYYELKKSRNVRPSFNTKLGYYGGMLYTGLFYVFGRGIEPWTLNHGKKDNEKLEPKENHKEIEYPKPDGKITFDLLSSVALTGTNHEENQPSHLTLKNDDVPEDVNLKKFDGPESRVYEYVPRGENTDELRLQINAQNCIHCKTCDIKDPTQNINWVAPEGGGGPKYDGC</sequence>
<dbReference type="WBParaSite" id="PS1159_v2.g20539.t1">
    <property type="protein sequence ID" value="PS1159_v2.g20539.t1"/>
    <property type="gene ID" value="PS1159_v2.g20539"/>
</dbReference>
<organism evidence="1 2">
    <name type="scientific">Panagrolaimus sp. PS1159</name>
    <dbReference type="NCBI Taxonomy" id="55785"/>
    <lineage>
        <taxon>Eukaryota</taxon>
        <taxon>Metazoa</taxon>
        <taxon>Ecdysozoa</taxon>
        <taxon>Nematoda</taxon>
        <taxon>Chromadorea</taxon>
        <taxon>Rhabditida</taxon>
        <taxon>Tylenchina</taxon>
        <taxon>Panagrolaimomorpha</taxon>
        <taxon>Panagrolaimoidea</taxon>
        <taxon>Panagrolaimidae</taxon>
        <taxon>Panagrolaimus</taxon>
    </lineage>
</organism>
<accession>A0AC35FTC1</accession>
<evidence type="ECO:0000313" key="1">
    <source>
        <dbReference type="Proteomes" id="UP000887580"/>
    </source>
</evidence>
<evidence type="ECO:0000313" key="2">
    <source>
        <dbReference type="WBParaSite" id="PS1159_v2.g20539.t1"/>
    </source>
</evidence>
<dbReference type="Proteomes" id="UP000887580">
    <property type="component" value="Unplaced"/>
</dbReference>
<name>A0AC35FTC1_9BILA</name>
<reference evidence="2" key="1">
    <citation type="submission" date="2022-11" db="UniProtKB">
        <authorList>
            <consortium name="WormBaseParasite"/>
        </authorList>
    </citation>
    <scope>IDENTIFICATION</scope>
</reference>
<proteinExistence type="predicted"/>
<protein>
    <submittedName>
        <fullName evidence="2">Electron transfer flavoprotein-ubiquinone oxidoreductase</fullName>
    </submittedName>
</protein>